<protein>
    <recommendedName>
        <fullName evidence="2">Bet v I/Major latex protein domain-containing protein</fullName>
    </recommendedName>
</protein>
<accession>A0A067KSV4</accession>
<evidence type="ECO:0000313" key="3">
    <source>
        <dbReference type="EMBL" id="KDP38073.1"/>
    </source>
</evidence>
<dbReference type="Proteomes" id="UP000027138">
    <property type="component" value="Unassembled WGS sequence"/>
</dbReference>
<keyword evidence="4" id="KW-1185">Reference proteome</keyword>
<feature type="domain" description="Bet v I/Major latex protein" evidence="2">
    <location>
        <begin position="2"/>
        <end position="147"/>
    </location>
</feature>
<proteinExistence type="inferred from homology"/>
<sequence>MELAGNLEADVELKSSANEFFKVFTIQRYLIPIASPDKVQHIFWETAGSVKLFTWKYTIDGKQEIFKEKTEIDEPNNAVTLTGVEGDPLEQYKSYKGTFTAIPKNSGALVKINLEYEKFKPSDAPPTKYLNFLISLVKDVDAYLVKR</sequence>
<evidence type="ECO:0000256" key="1">
    <source>
        <dbReference type="ARBA" id="ARBA00038242"/>
    </source>
</evidence>
<organism evidence="3 4">
    <name type="scientific">Jatropha curcas</name>
    <name type="common">Barbados nut</name>
    <dbReference type="NCBI Taxonomy" id="180498"/>
    <lineage>
        <taxon>Eukaryota</taxon>
        <taxon>Viridiplantae</taxon>
        <taxon>Streptophyta</taxon>
        <taxon>Embryophyta</taxon>
        <taxon>Tracheophyta</taxon>
        <taxon>Spermatophyta</taxon>
        <taxon>Magnoliopsida</taxon>
        <taxon>eudicotyledons</taxon>
        <taxon>Gunneridae</taxon>
        <taxon>Pentapetalae</taxon>
        <taxon>rosids</taxon>
        <taxon>fabids</taxon>
        <taxon>Malpighiales</taxon>
        <taxon>Euphorbiaceae</taxon>
        <taxon>Crotonoideae</taxon>
        <taxon>Jatropheae</taxon>
        <taxon>Jatropha</taxon>
    </lineage>
</organism>
<comment type="similarity">
    <text evidence="1">Belongs to the MLP family.</text>
</comment>
<dbReference type="KEGG" id="jcu:105634075"/>
<dbReference type="InterPro" id="IPR052006">
    <property type="entry name" value="MLP-like"/>
</dbReference>
<evidence type="ECO:0000259" key="2">
    <source>
        <dbReference type="SMART" id="SM01037"/>
    </source>
</evidence>
<dbReference type="PANTHER" id="PTHR31338:SF16">
    <property type="entry name" value="POLYKETIDE CYCLASE_DEHYDRASE AND LIPID TRANSPORT SUPERFAMILY PROTEIN"/>
    <property type="match status" value="1"/>
</dbReference>
<dbReference type="SMART" id="SM01037">
    <property type="entry name" value="Bet_v_1"/>
    <property type="match status" value="1"/>
</dbReference>
<name>A0A067KSV4_JATCU</name>
<dbReference type="OrthoDB" id="1072116at2759"/>
<dbReference type="PANTHER" id="PTHR31338">
    <property type="entry name" value="POLYKETIDE CYCLASE/DEHYDRASE AND LIPID TRANSPORT SUPERFAMILY PROTEIN"/>
    <property type="match status" value="1"/>
</dbReference>
<dbReference type="InterPro" id="IPR023393">
    <property type="entry name" value="START-like_dom_sf"/>
</dbReference>
<dbReference type="Pfam" id="PF00407">
    <property type="entry name" value="Bet_v_1"/>
    <property type="match status" value="1"/>
</dbReference>
<dbReference type="EMBL" id="KK914370">
    <property type="protein sequence ID" value="KDP38073.1"/>
    <property type="molecule type" value="Genomic_DNA"/>
</dbReference>
<dbReference type="SUPFAM" id="SSF55961">
    <property type="entry name" value="Bet v1-like"/>
    <property type="match status" value="1"/>
</dbReference>
<dbReference type="AlphaFoldDB" id="A0A067KSV4"/>
<dbReference type="GO" id="GO:0006952">
    <property type="term" value="P:defense response"/>
    <property type="evidence" value="ECO:0007669"/>
    <property type="project" value="InterPro"/>
</dbReference>
<dbReference type="Gene3D" id="3.30.530.20">
    <property type="match status" value="1"/>
</dbReference>
<dbReference type="InterPro" id="IPR000916">
    <property type="entry name" value="Bet_v_I/MLP"/>
</dbReference>
<dbReference type="CDD" id="cd07816">
    <property type="entry name" value="Bet_v1-like"/>
    <property type="match status" value="1"/>
</dbReference>
<evidence type="ECO:0000313" key="4">
    <source>
        <dbReference type="Proteomes" id="UP000027138"/>
    </source>
</evidence>
<reference evidence="3 4" key="1">
    <citation type="journal article" date="2014" name="PLoS ONE">
        <title>Global Analysis of Gene Expression Profiles in Physic Nut (Jatropha curcas L.) Seedlings Exposed to Salt Stress.</title>
        <authorList>
            <person name="Zhang L."/>
            <person name="Zhang C."/>
            <person name="Wu P."/>
            <person name="Chen Y."/>
            <person name="Li M."/>
            <person name="Jiang H."/>
            <person name="Wu G."/>
        </authorList>
    </citation>
    <scope>NUCLEOTIDE SEQUENCE [LARGE SCALE GENOMIC DNA]</scope>
    <source>
        <strain evidence="4">cv. GZQX0401</strain>
        <tissue evidence="3">Young leaves</tissue>
    </source>
</reference>
<gene>
    <name evidence="3" type="ORF">JCGZ_04716</name>
</gene>